<dbReference type="RefSeq" id="WP_125244235.1">
    <property type="nucleotide sequence ID" value="NZ_RSED01000012.1"/>
</dbReference>
<feature type="transmembrane region" description="Helical" evidence="2">
    <location>
        <begin position="111"/>
        <end position="129"/>
    </location>
</feature>
<dbReference type="OrthoDB" id="5297955at2"/>
<evidence type="ECO:0000256" key="2">
    <source>
        <dbReference type="SAM" id="Phobius"/>
    </source>
</evidence>
<keyword evidence="2" id="KW-0472">Membrane</keyword>
<dbReference type="Pfam" id="PF04280">
    <property type="entry name" value="Tim44"/>
    <property type="match status" value="1"/>
</dbReference>
<keyword evidence="2" id="KW-1133">Transmembrane helix</keyword>
<dbReference type="InterPro" id="IPR032710">
    <property type="entry name" value="NTF2-like_dom_sf"/>
</dbReference>
<accession>A0A426V909</accession>
<evidence type="ECO:0000313" key="6">
    <source>
        <dbReference type="Proteomes" id="UP000269265"/>
    </source>
</evidence>
<keyword evidence="6" id="KW-1185">Reference proteome</keyword>
<keyword evidence="2" id="KW-0812">Transmembrane</keyword>
<evidence type="ECO:0000259" key="4">
    <source>
        <dbReference type="SMART" id="SM00978"/>
    </source>
</evidence>
<feature type="transmembrane region" description="Helical" evidence="2">
    <location>
        <begin position="82"/>
        <end position="99"/>
    </location>
</feature>
<dbReference type="AlphaFoldDB" id="A0A426V909"/>
<keyword evidence="3" id="KW-0732">Signal</keyword>
<gene>
    <name evidence="5" type="ORF">EIP75_15795</name>
</gene>
<feature type="region of interest" description="Disordered" evidence="1">
    <location>
        <begin position="31"/>
        <end position="67"/>
    </location>
</feature>
<evidence type="ECO:0000256" key="1">
    <source>
        <dbReference type="SAM" id="MobiDB-lite"/>
    </source>
</evidence>
<feature type="chain" id="PRO_5019173140" evidence="3">
    <location>
        <begin position="22"/>
        <end position="325"/>
    </location>
</feature>
<organism evidence="5 6">
    <name type="scientific">Aquabacterium soli</name>
    <dbReference type="NCBI Taxonomy" id="2493092"/>
    <lineage>
        <taxon>Bacteria</taxon>
        <taxon>Pseudomonadati</taxon>
        <taxon>Pseudomonadota</taxon>
        <taxon>Betaproteobacteria</taxon>
        <taxon>Burkholderiales</taxon>
        <taxon>Aquabacterium</taxon>
    </lineage>
</organism>
<sequence>MKKLLLAVSFALVGLSTTVVSFDVEAKRLGGGRPAGMQRQAPAKAPDAPPAKPGQPTNANAPTQGAAPAAAGAAAGAGKRSWMGPIAGIAAGLGIAALMSHLGMGEAFGNFLTMALLALVAVIAIRFLINRFRQNNGGGAARGAGPQLAGAGAPWAQQGNQAPQQSRSADVLSPMQREAQQAFSPAAPVAGALGGAAVSSVPEGFDAAGFERIAKMIFIRLQAANDASNVDDLRKFTTPELFASLRLDLQERGQAAQQTDVLQLDAELVETTQENGQWIASVRFHGLIREAADQGAEPFNELWHLVKPVDGDREWAIAGITPVQA</sequence>
<evidence type="ECO:0000313" key="5">
    <source>
        <dbReference type="EMBL" id="RRS03406.1"/>
    </source>
</evidence>
<proteinExistence type="predicted"/>
<name>A0A426V909_9BURK</name>
<evidence type="ECO:0000256" key="3">
    <source>
        <dbReference type="SAM" id="SignalP"/>
    </source>
</evidence>
<dbReference type="SMART" id="SM00978">
    <property type="entry name" value="Tim44"/>
    <property type="match status" value="1"/>
</dbReference>
<dbReference type="PANTHER" id="PTHR41542">
    <property type="entry name" value="BLL5807 PROTEIN"/>
    <property type="match status" value="1"/>
</dbReference>
<dbReference type="InterPro" id="IPR007379">
    <property type="entry name" value="Tim44-like_dom"/>
</dbReference>
<feature type="signal peptide" evidence="3">
    <location>
        <begin position="1"/>
        <end position="21"/>
    </location>
</feature>
<comment type="caution">
    <text evidence="5">The sequence shown here is derived from an EMBL/GenBank/DDBJ whole genome shotgun (WGS) entry which is preliminary data.</text>
</comment>
<feature type="compositionally biased region" description="Low complexity" evidence="1">
    <location>
        <begin position="143"/>
        <end position="165"/>
    </location>
</feature>
<feature type="domain" description="Tim44-like" evidence="4">
    <location>
        <begin position="191"/>
        <end position="322"/>
    </location>
</feature>
<feature type="compositionally biased region" description="Low complexity" evidence="1">
    <location>
        <begin position="57"/>
        <end position="67"/>
    </location>
</feature>
<protein>
    <submittedName>
        <fullName evidence="5">Tim44 domain-containing protein</fullName>
    </submittedName>
</protein>
<feature type="region of interest" description="Disordered" evidence="1">
    <location>
        <begin position="139"/>
        <end position="173"/>
    </location>
</feature>
<dbReference type="SUPFAM" id="SSF54427">
    <property type="entry name" value="NTF2-like"/>
    <property type="match status" value="1"/>
</dbReference>
<reference evidence="5 6" key="1">
    <citation type="submission" date="2018-12" db="EMBL/GenBank/DDBJ databases">
        <title>The whole draft genome of Aquabacterium sp. SJQ9.</title>
        <authorList>
            <person name="Sun L."/>
            <person name="Gao X."/>
            <person name="Chen W."/>
            <person name="Huang K."/>
        </authorList>
    </citation>
    <scope>NUCLEOTIDE SEQUENCE [LARGE SCALE GENOMIC DNA]</scope>
    <source>
        <strain evidence="5 6">SJQ9</strain>
    </source>
</reference>
<dbReference type="PANTHER" id="PTHR41542:SF1">
    <property type="entry name" value="BLL5807 PROTEIN"/>
    <property type="match status" value="1"/>
</dbReference>
<dbReference type="EMBL" id="RSED01000012">
    <property type="protein sequence ID" value="RRS03406.1"/>
    <property type="molecule type" value="Genomic_DNA"/>
</dbReference>
<dbReference type="Proteomes" id="UP000269265">
    <property type="component" value="Unassembled WGS sequence"/>
</dbReference>